<organism evidence="2">
    <name type="scientific">marine sediment metagenome</name>
    <dbReference type="NCBI Taxonomy" id="412755"/>
    <lineage>
        <taxon>unclassified sequences</taxon>
        <taxon>metagenomes</taxon>
        <taxon>ecological metagenomes</taxon>
    </lineage>
</organism>
<accession>A0A0F8WSD3</accession>
<evidence type="ECO:0000313" key="2">
    <source>
        <dbReference type="EMBL" id="KKK51255.1"/>
    </source>
</evidence>
<protein>
    <submittedName>
        <fullName evidence="2">Uncharacterized protein</fullName>
    </submittedName>
</protein>
<feature type="compositionally biased region" description="Basic and acidic residues" evidence="1">
    <location>
        <begin position="106"/>
        <end position="126"/>
    </location>
</feature>
<feature type="region of interest" description="Disordered" evidence="1">
    <location>
        <begin position="106"/>
        <end position="138"/>
    </location>
</feature>
<dbReference type="AlphaFoldDB" id="A0A0F8WSD3"/>
<reference evidence="2" key="1">
    <citation type="journal article" date="2015" name="Nature">
        <title>Complex archaea that bridge the gap between prokaryotes and eukaryotes.</title>
        <authorList>
            <person name="Spang A."/>
            <person name="Saw J.H."/>
            <person name="Jorgensen S.L."/>
            <person name="Zaremba-Niedzwiedzka K."/>
            <person name="Martijn J."/>
            <person name="Lind A.E."/>
            <person name="van Eijk R."/>
            <person name="Schleper C."/>
            <person name="Guy L."/>
            <person name="Ettema T.J."/>
        </authorList>
    </citation>
    <scope>NUCLEOTIDE SEQUENCE</scope>
</reference>
<sequence>KKKVFAKIQQTDEQTGLVKLVDDTSQPPEIKEVEVVDFEGPDLQVENIEDWTIPIGAKSLDEADHFERRVRLTVDELLDMSDDGTLDEKVFSDEFTMKLRRLAETGHLESTETDSGKPVRDEKREQQGTPTSPEGRDDKLTVINWFGRWRNPGAKPKDRPQELVAFYQPDTQTLLGVSRLVDKYQDGRRPFIKSELVRDLDSPWGIGLPEFLESINDEMDMHHNAMTDALPYSLGPMIFYSPASGFPAQKFKYEPFTAYPVGDPDKIKVVNFSNINVAPYVTLQPQLLGYGANISGTTEPELGRPFSQPNAPRTLGQQQIIQAGSNLRTLMDLRLERESLREL</sequence>
<dbReference type="EMBL" id="LAZR01067601">
    <property type="protein sequence ID" value="KKK51255.1"/>
    <property type="molecule type" value="Genomic_DNA"/>
</dbReference>
<gene>
    <name evidence="2" type="ORF">LCGC14_3116780</name>
</gene>
<evidence type="ECO:0000256" key="1">
    <source>
        <dbReference type="SAM" id="MobiDB-lite"/>
    </source>
</evidence>
<name>A0A0F8WSD3_9ZZZZ</name>
<feature type="non-terminal residue" evidence="2">
    <location>
        <position position="343"/>
    </location>
</feature>
<proteinExistence type="predicted"/>
<feature type="non-terminal residue" evidence="2">
    <location>
        <position position="1"/>
    </location>
</feature>
<comment type="caution">
    <text evidence="2">The sequence shown here is derived from an EMBL/GenBank/DDBJ whole genome shotgun (WGS) entry which is preliminary data.</text>
</comment>